<dbReference type="GO" id="GO:0031209">
    <property type="term" value="C:SCAR complex"/>
    <property type="evidence" value="ECO:0007669"/>
    <property type="project" value="TreeGrafter"/>
</dbReference>
<dbReference type="GO" id="GO:0048812">
    <property type="term" value="P:neuron projection morphogenesis"/>
    <property type="evidence" value="ECO:0007669"/>
    <property type="project" value="TreeGrafter"/>
</dbReference>
<comment type="similarity">
    <text evidence="1">Belongs to the HEM-1/HEM-2 family.</text>
</comment>
<dbReference type="InterPro" id="IPR019137">
    <property type="entry name" value="Nck-associated_protein-1"/>
</dbReference>
<dbReference type="GO" id="GO:0016477">
    <property type="term" value="P:cell migration"/>
    <property type="evidence" value="ECO:0007669"/>
    <property type="project" value="TreeGrafter"/>
</dbReference>
<dbReference type="GO" id="GO:0030031">
    <property type="term" value="P:cell projection assembly"/>
    <property type="evidence" value="ECO:0007669"/>
    <property type="project" value="TreeGrafter"/>
</dbReference>
<dbReference type="AlphaFoldDB" id="A0A2G8JRH4"/>
<dbReference type="PANTHER" id="PTHR12093:SF10">
    <property type="entry name" value="MEMBRANE-ASSOCIATED PROTEIN HEM"/>
    <property type="match status" value="1"/>
</dbReference>
<name>A0A2G8JRH4_STIJA</name>
<evidence type="ECO:0000313" key="3">
    <source>
        <dbReference type="Proteomes" id="UP000230750"/>
    </source>
</evidence>
<dbReference type="Pfam" id="PF09735">
    <property type="entry name" value="Nckap1"/>
    <property type="match status" value="1"/>
</dbReference>
<dbReference type="GO" id="GO:0030866">
    <property type="term" value="P:cortical actin cytoskeleton organization"/>
    <property type="evidence" value="ECO:0007669"/>
    <property type="project" value="TreeGrafter"/>
</dbReference>
<gene>
    <name evidence="2" type="ORF">BSL78_24843</name>
</gene>
<dbReference type="EMBL" id="MRZV01001374">
    <property type="protein sequence ID" value="PIK38310.1"/>
    <property type="molecule type" value="Genomic_DNA"/>
</dbReference>
<dbReference type="PANTHER" id="PTHR12093">
    <property type="entry name" value="NCK-ASSOCIATED PROTEIN 1"/>
    <property type="match status" value="1"/>
</dbReference>
<accession>A0A2G8JRH4</accession>
<dbReference type="STRING" id="307972.A0A2G8JRH4"/>
<evidence type="ECO:0000256" key="1">
    <source>
        <dbReference type="ARBA" id="ARBA00037947"/>
    </source>
</evidence>
<evidence type="ECO:0000313" key="2">
    <source>
        <dbReference type="EMBL" id="PIK38310.1"/>
    </source>
</evidence>
<organism evidence="2 3">
    <name type="scientific">Stichopus japonicus</name>
    <name type="common">Sea cucumber</name>
    <dbReference type="NCBI Taxonomy" id="307972"/>
    <lineage>
        <taxon>Eukaryota</taxon>
        <taxon>Metazoa</taxon>
        <taxon>Echinodermata</taxon>
        <taxon>Eleutherozoa</taxon>
        <taxon>Echinozoa</taxon>
        <taxon>Holothuroidea</taxon>
        <taxon>Aspidochirotacea</taxon>
        <taxon>Aspidochirotida</taxon>
        <taxon>Stichopodidae</taxon>
        <taxon>Apostichopus</taxon>
    </lineage>
</organism>
<proteinExistence type="inferred from homology"/>
<sequence>MVFIAVSLRTLVRNDATIYNPLYEAHPNNCHCYAKAINAMAGALFQLHGKEDVEERLQEFLALASSSLLTLTQETDKQVSAKAKESVYLLLDHIVKESPFLTQDLLESCFPYALLRNSFHTVLKREAPTSKH</sequence>
<comment type="caution">
    <text evidence="2">The sequence shown here is derived from an EMBL/GenBank/DDBJ whole genome shotgun (WGS) entry which is preliminary data.</text>
</comment>
<keyword evidence="3" id="KW-1185">Reference proteome</keyword>
<protein>
    <submittedName>
        <fullName evidence="2">Putative nck-associated protein 1 isoform X2</fullName>
    </submittedName>
</protein>
<dbReference type="Proteomes" id="UP000230750">
    <property type="component" value="Unassembled WGS sequence"/>
</dbReference>
<dbReference type="OrthoDB" id="548214at2759"/>
<reference evidence="2 3" key="1">
    <citation type="journal article" date="2017" name="PLoS Biol.">
        <title>The sea cucumber genome provides insights into morphological evolution and visceral regeneration.</title>
        <authorList>
            <person name="Zhang X."/>
            <person name="Sun L."/>
            <person name="Yuan J."/>
            <person name="Sun Y."/>
            <person name="Gao Y."/>
            <person name="Zhang L."/>
            <person name="Li S."/>
            <person name="Dai H."/>
            <person name="Hamel J.F."/>
            <person name="Liu C."/>
            <person name="Yu Y."/>
            <person name="Liu S."/>
            <person name="Lin W."/>
            <person name="Guo K."/>
            <person name="Jin S."/>
            <person name="Xu P."/>
            <person name="Storey K.B."/>
            <person name="Huan P."/>
            <person name="Zhang T."/>
            <person name="Zhou Y."/>
            <person name="Zhang J."/>
            <person name="Lin C."/>
            <person name="Li X."/>
            <person name="Xing L."/>
            <person name="Huo D."/>
            <person name="Sun M."/>
            <person name="Wang L."/>
            <person name="Mercier A."/>
            <person name="Li F."/>
            <person name="Yang H."/>
            <person name="Xiang J."/>
        </authorList>
    </citation>
    <scope>NUCLEOTIDE SEQUENCE [LARGE SCALE GENOMIC DNA]</scope>
    <source>
        <strain evidence="2">Shaxun</strain>
        <tissue evidence="2">Muscle</tissue>
    </source>
</reference>